<evidence type="ECO:0008006" key="5">
    <source>
        <dbReference type="Google" id="ProtNLM"/>
    </source>
</evidence>
<dbReference type="Gene3D" id="3.40.50.2300">
    <property type="match status" value="1"/>
</dbReference>
<accession>A0A4Y9YNZ5</accession>
<dbReference type="PROSITE" id="PS50821">
    <property type="entry name" value="PAZ"/>
    <property type="match status" value="1"/>
</dbReference>
<dbReference type="SUPFAM" id="SSF53098">
    <property type="entry name" value="Ribonuclease H-like"/>
    <property type="match status" value="1"/>
</dbReference>
<dbReference type="InterPro" id="IPR003100">
    <property type="entry name" value="PAZ_dom"/>
</dbReference>
<dbReference type="InterPro" id="IPR045246">
    <property type="entry name" value="Piwi_ago-like"/>
</dbReference>
<dbReference type="Pfam" id="PF02170">
    <property type="entry name" value="PAZ"/>
    <property type="match status" value="1"/>
</dbReference>
<evidence type="ECO:0000313" key="4">
    <source>
        <dbReference type="Proteomes" id="UP000298390"/>
    </source>
</evidence>
<dbReference type="InterPro" id="IPR012337">
    <property type="entry name" value="RNaseH-like_sf"/>
</dbReference>
<evidence type="ECO:0000259" key="1">
    <source>
        <dbReference type="PROSITE" id="PS50821"/>
    </source>
</evidence>
<feature type="domain" description="PAZ" evidence="1">
    <location>
        <begin position="30"/>
        <end position="138"/>
    </location>
</feature>
<dbReference type="InterPro" id="IPR036085">
    <property type="entry name" value="PAZ_dom_sf"/>
</dbReference>
<dbReference type="CDD" id="cd02846">
    <property type="entry name" value="PAZ_argonaute_like"/>
    <property type="match status" value="1"/>
</dbReference>
<dbReference type="AlphaFoldDB" id="A0A4Y9YNZ5"/>
<dbReference type="Pfam" id="PF16487">
    <property type="entry name" value="ArgoMid"/>
    <property type="match status" value="1"/>
</dbReference>
<protein>
    <recommendedName>
        <fullName evidence="5">Piwi domain-containing protein</fullName>
    </recommendedName>
</protein>
<dbReference type="SMART" id="SM00950">
    <property type="entry name" value="Piwi"/>
    <property type="match status" value="1"/>
</dbReference>
<evidence type="ECO:0000259" key="2">
    <source>
        <dbReference type="PROSITE" id="PS50822"/>
    </source>
</evidence>
<dbReference type="InterPro" id="IPR032473">
    <property type="entry name" value="Argonaute_Mid_dom"/>
</dbReference>
<dbReference type="GO" id="GO:0003723">
    <property type="term" value="F:RNA binding"/>
    <property type="evidence" value="ECO:0007669"/>
    <property type="project" value="InterPro"/>
</dbReference>
<reference evidence="3 4" key="1">
    <citation type="submission" date="2019-01" db="EMBL/GenBank/DDBJ databases">
        <title>Genome sequencing of the rare red list fungi Fomitopsis rosea.</title>
        <authorList>
            <person name="Buettner E."/>
            <person name="Kellner H."/>
        </authorList>
    </citation>
    <scope>NUCLEOTIDE SEQUENCE [LARGE SCALE GENOMIC DNA]</scope>
    <source>
        <strain evidence="3 4">DSM 105464</strain>
    </source>
</reference>
<dbReference type="Pfam" id="PF02171">
    <property type="entry name" value="Piwi"/>
    <property type="match status" value="1"/>
</dbReference>
<dbReference type="PANTHER" id="PTHR22891">
    <property type="entry name" value="EUKARYOTIC TRANSLATION INITIATION FACTOR 2C"/>
    <property type="match status" value="1"/>
</dbReference>
<dbReference type="SUPFAM" id="SSF101690">
    <property type="entry name" value="PAZ domain"/>
    <property type="match status" value="1"/>
</dbReference>
<dbReference type="EMBL" id="SEKV01000128">
    <property type="protein sequence ID" value="TFY63508.1"/>
    <property type="molecule type" value="Genomic_DNA"/>
</dbReference>
<dbReference type="InterPro" id="IPR036397">
    <property type="entry name" value="RNaseH_sf"/>
</dbReference>
<dbReference type="PROSITE" id="PS50822">
    <property type="entry name" value="PIWI"/>
    <property type="match status" value="1"/>
</dbReference>
<organism evidence="3 4">
    <name type="scientific">Rhodofomes roseus</name>
    <dbReference type="NCBI Taxonomy" id="34475"/>
    <lineage>
        <taxon>Eukaryota</taxon>
        <taxon>Fungi</taxon>
        <taxon>Dikarya</taxon>
        <taxon>Basidiomycota</taxon>
        <taxon>Agaricomycotina</taxon>
        <taxon>Agaricomycetes</taxon>
        <taxon>Polyporales</taxon>
        <taxon>Rhodofomes</taxon>
    </lineage>
</organism>
<dbReference type="Gene3D" id="2.170.260.10">
    <property type="entry name" value="paz domain"/>
    <property type="match status" value="1"/>
</dbReference>
<name>A0A4Y9YNZ5_9APHY</name>
<dbReference type="CDD" id="cd04657">
    <property type="entry name" value="Piwi_ago-like"/>
    <property type="match status" value="1"/>
</dbReference>
<dbReference type="Gene3D" id="3.30.420.10">
    <property type="entry name" value="Ribonuclease H-like superfamily/Ribonuclease H"/>
    <property type="match status" value="1"/>
</dbReference>
<evidence type="ECO:0000313" key="3">
    <source>
        <dbReference type="EMBL" id="TFY63508.1"/>
    </source>
</evidence>
<dbReference type="Proteomes" id="UP000298390">
    <property type="component" value="Unassembled WGS sequence"/>
</dbReference>
<dbReference type="STRING" id="34475.A0A4Y9YNZ5"/>
<proteinExistence type="predicted"/>
<comment type="caution">
    <text evidence="3">The sequence shown here is derived from an EMBL/GenBank/DDBJ whole genome shotgun (WGS) entry which is preliminary data.</text>
</comment>
<dbReference type="InterPro" id="IPR003165">
    <property type="entry name" value="Piwi"/>
</dbReference>
<sequence length="670" mass="74707">MTSDRSVRPAIGRLLLNVDTVTALLYRPGPLLDVALSYLGKRNPRDLANLPITEFNRLRAFLKGVRVTIQTARSDRARPISNLVTNAGAYEFEKDGSPTTVQEYYRQVYNVQLRYPSIFGIRIGRDAVFPIELCNIEKGQLYRKKIPAEIGPDFLSFSTQKPHDRLQTIEAAISGPNQLFNYDVSDFMQEAGLQIDRTPLLVQGRVMPTPAIQYRGSSLDKSGAWNVVRKQFLSPKPIEAWAVVNFDPRASGDNRARFLSKLSENLQALGVQIRLPPIIDAGNPNQVADSIERVARRAHPEGKAPTIVIAFLPSSGAEIRREIKHWGDIRRYVPTQCVRAGKWERVSDQYCNNVALKINAKIGGINSKIIPTLSGLKALVPPRTMVIGADIGHPGPGVSNRPSMTSLVTSLNDDCTQYAAFSAIQEPRVEIIANLQAMLKDAIYQYLWHNDGQYPQRIVFFRDGVSEGEYARVARDEIESINSCLVNLVGFQKNGEPVKDGTKVYAPGKKPPVTFIVVGKRHHIRFFPTSRENADRSGNCPPGFVVDNEITGTAFPNYYLQSHSGIQGTSRPSHYIILRNEIGLPVETCQRLSFDLCHVYASATRSVSIPAPVYYADRVCARADFHYRPDLRFGDTDSGIGTDSSVFDLQKWEDGFKPAGLPALRKMYFL</sequence>
<gene>
    <name evidence="3" type="ORF">EVJ58_g3223</name>
</gene>
<feature type="domain" description="Piwi" evidence="2">
    <location>
        <begin position="307"/>
        <end position="628"/>
    </location>
</feature>